<dbReference type="EMBL" id="JACXVP010000002">
    <property type="protein sequence ID" value="KAG5625135.1"/>
    <property type="molecule type" value="Genomic_DNA"/>
</dbReference>
<keyword evidence="6 7" id="KW-0408">Iron</keyword>
<dbReference type="CDD" id="cd11043">
    <property type="entry name" value="CYP90-like"/>
    <property type="match status" value="1"/>
</dbReference>
<dbReference type="GO" id="GO:0010295">
    <property type="term" value="F:(+)-abscisic acid 8'-hydroxylase activity"/>
    <property type="evidence" value="ECO:0007669"/>
    <property type="project" value="TreeGrafter"/>
</dbReference>
<dbReference type="Proteomes" id="UP000824120">
    <property type="component" value="Chromosome 2"/>
</dbReference>
<evidence type="ECO:0000256" key="1">
    <source>
        <dbReference type="ARBA" id="ARBA00004167"/>
    </source>
</evidence>
<keyword evidence="4 9" id="KW-1133">Transmembrane helix</keyword>
<keyword evidence="7 8" id="KW-0349">Heme</keyword>
<dbReference type="PANTHER" id="PTHR24286:SF375">
    <property type="entry name" value="ABSCISIC ACID 8'-HYDROXYLASE 4-LIKE"/>
    <property type="match status" value="1"/>
</dbReference>
<evidence type="ECO:0000313" key="10">
    <source>
        <dbReference type="EMBL" id="KAG5625135.1"/>
    </source>
</evidence>
<evidence type="ECO:0000256" key="5">
    <source>
        <dbReference type="ARBA" id="ARBA00023002"/>
    </source>
</evidence>
<comment type="caution">
    <text evidence="10">The sequence shown here is derived from an EMBL/GenBank/DDBJ whole genome shotgun (WGS) entry which is preliminary data.</text>
</comment>
<dbReference type="Pfam" id="PF00067">
    <property type="entry name" value="p450"/>
    <property type="match status" value="2"/>
</dbReference>
<keyword evidence="3 7" id="KW-0479">Metal-binding</keyword>
<organism evidence="10 11">
    <name type="scientific">Solanum commersonii</name>
    <name type="common">Commerson's wild potato</name>
    <name type="synonym">Commerson's nightshade</name>
    <dbReference type="NCBI Taxonomy" id="4109"/>
    <lineage>
        <taxon>Eukaryota</taxon>
        <taxon>Viridiplantae</taxon>
        <taxon>Streptophyta</taxon>
        <taxon>Embryophyta</taxon>
        <taxon>Tracheophyta</taxon>
        <taxon>Spermatophyta</taxon>
        <taxon>Magnoliopsida</taxon>
        <taxon>eudicotyledons</taxon>
        <taxon>Gunneridae</taxon>
        <taxon>Pentapetalae</taxon>
        <taxon>asterids</taxon>
        <taxon>lamiids</taxon>
        <taxon>Solanales</taxon>
        <taxon>Solanaceae</taxon>
        <taxon>Solanoideae</taxon>
        <taxon>Solaneae</taxon>
        <taxon>Solanum</taxon>
    </lineage>
</organism>
<comment type="cofactor">
    <cofactor evidence="7">
        <name>heme</name>
        <dbReference type="ChEBI" id="CHEBI:30413"/>
    </cofactor>
</comment>
<evidence type="ECO:0000256" key="3">
    <source>
        <dbReference type="ARBA" id="ARBA00022723"/>
    </source>
</evidence>
<evidence type="ECO:0000256" key="8">
    <source>
        <dbReference type="RuleBase" id="RU000461"/>
    </source>
</evidence>
<keyword evidence="5 8" id="KW-0560">Oxidoreductase</keyword>
<evidence type="ECO:0000313" key="11">
    <source>
        <dbReference type="Proteomes" id="UP000824120"/>
    </source>
</evidence>
<comment type="subcellular location">
    <subcellularLocation>
        <location evidence="1">Membrane</location>
        <topology evidence="1">Single-pass membrane protein</topology>
    </subcellularLocation>
</comment>
<reference evidence="10 11" key="1">
    <citation type="submission" date="2020-09" db="EMBL/GenBank/DDBJ databases">
        <title>De no assembly of potato wild relative species, Solanum commersonii.</title>
        <authorList>
            <person name="Cho K."/>
        </authorList>
    </citation>
    <scope>NUCLEOTIDE SEQUENCE [LARGE SCALE GENOMIC DNA]</scope>
    <source>
        <strain evidence="10">LZ3.2</strain>
        <tissue evidence="10">Leaf</tissue>
    </source>
</reference>
<evidence type="ECO:0000256" key="7">
    <source>
        <dbReference type="PIRSR" id="PIRSR602401-1"/>
    </source>
</evidence>
<name>A0A9J6AM70_SOLCO</name>
<dbReference type="InterPro" id="IPR017972">
    <property type="entry name" value="Cyt_P450_CS"/>
</dbReference>
<keyword evidence="8" id="KW-0503">Monooxygenase</keyword>
<evidence type="ECO:0000256" key="4">
    <source>
        <dbReference type="ARBA" id="ARBA00022989"/>
    </source>
</evidence>
<evidence type="ECO:0000256" key="9">
    <source>
        <dbReference type="SAM" id="Phobius"/>
    </source>
</evidence>
<dbReference type="PROSITE" id="PS00086">
    <property type="entry name" value="CYTOCHROME_P450"/>
    <property type="match status" value="1"/>
</dbReference>
<feature type="binding site" description="axial binding residue" evidence="7">
    <location>
        <position position="471"/>
    </location>
    <ligand>
        <name>heme</name>
        <dbReference type="ChEBI" id="CHEBI:30413"/>
    </ligand>
    <ligandPart>
        <name>Fe</name>
        <dbReference type="ChEBI" id="CHEBI:18248"/>
    </ligandPart>
</feature>
<dbReference type="Gene3D" id="1.10.630.10">
    <property type="entry name" value="Cytochrome P450"/>
    <property type="match status" value="2"/>
</dbReference>
<keyword evidence="2 9" id="KW-0812">Transmembrane</keyword>
<comment type="similarity">
    <text evidence="8">Belongs to the cytochrome P450 family.</text>
</comment>
<dbReference type="PRINTS" id="PR00385">
    <property type="entry name" value="P450"/>
</dbReference>
<evidence type="ECO:0000256" key="6">
    <source>
        <dbReference type="ARBA" id="ARBA00023004"/>
    </source>
</evidence>
<evidence type="ECO:0000256" key="2">
    <source>
        <dbReference type="ARBA" id="ARBA00022692"/>
    </source>
</evidence>
<dbReference type="GO" id="GO:0016020">
    <property type="term" value="C:membrane"/>
    <property type="evidence" value="ECO:0007669"/>
    <property type="project" value="UniProtKB-SubCell"/>
</dbReference>
<protein>
    <submittedName>
        <fullName evidence="10">Uncharacterized protein</fullName>
    </submittedName>
</protein>
<dbReference type="InterPro" id="IPR002401">
    <property type="entry name" value="Cyt_P450_E_grp-I"/>
</dbReference>
<dbReference type="PRINTS" id="PR00463">
    <property type="entry name" value="EP450I"/>
</dbReference>
<dbReference type="OrthoDB" id="1372046at2759"/>
<dbReference type="GO" id="GO:0005506">
    <property type="term" value="F:iron ion binding"/>
    <property type="evidence" value="ECO:0007669"/>
    <property type="project" value="InterPro"/>
</dbReference>
<feature type="transmembrane region" description="Helical" evidence="9">
    <location>
        <begin position="7"/>
        <end position="24"/>
    </location>
</feature>
<keyword evidence="11" id="KW-1185">Reference proteome</keyword>
<proteinExistence type="inferred from homology"/>
<dbReference type="SUPFAM" id="SSF48264">
    <property type="entry name" value="Cytochrome P450"/>
    <property type="match status" value="1"/>
</dbReference>
<dbReference type="GO" id="GO:0016125">
    <property type="term" value="P:sterol metabolic process"/>
    <property type="evidence" value="ECO:0007669"/>
    <property type="project" value="TreeGrafter"/>
</dbReference>
<dbReference type="InterPro" id="IPR036396">
    <property type="entry name" value="Cyt_P450_sf"/>
</dbReference>
<keyword evidence="9" id="KW-0472">Membrane</keyword>
<sequence length="529" mass="61017">MENISCSILYVLLFLIALLLYYHISLKKSKWRNLQKAKLPPGSMGWPYIGETLQLYSQDPSVFFANKQKRYGDIFKTHILGYPCVMLASPEAARFVLVTYAHLFKPTYPKSKERLIGPSALFFHQGNYHSRLRKLVQSLLAPEALRKLITDIEDLAISSLELWAEKNQTINTFRVMKKFSFEVGILAIFGHLDAKYKEELNKNYSIVEKGYNSFPTNLPGTAYYKAMVARRKLNQILREIISERKEKKTVEKDLLCHLLNFKDEKGKNLTEDQIADNVIGVLFAAQDTTASALTWILKYLSDDQKLLETVKLNKHSEKELHTIKSPEKITTGRTKNNLPIKWRKEAVDMGSNKKYVANLQGNLFCLELVVLYSQLQEKNISSHQLEELQLQVILESLRMSSIISFTFREAVADVEYDGYLIPKGWKVMPLFRKIHHNPEFFADPQNFDASRFEVAPKPNTYMPFGNGAHACPGNELAKLEMLILIHHLVTKFRWEVEVSKGAVQYSPFPIPQHGLPSRFWKETRSQRDH</sequence>
<dbReference type="GO" id="GO:0020037">
    <property type="term" value="F:heme binding"/>
    <property type="evidence" value="ECO:0007669"/>
    <property type="project" value="InterPro"/>
</dbReference>
<dbReference type="AlphaFoldDB" id="A0A9J6AM70"/>
<dbReference type="PANTHER" id="PTHR24286">
    <property type="entry name" value="CYTOCHROME P450 26"/>
    <property type="match status" value="1"/>
</dbReference>
<gene>
    <name evidence="10" type="ORF">H5410_010353</name>
</gene>
<dbReference type="InterPro" id="IPR001128">
    <property type="entry name" value="Cyt_P450"/>
</dbReference>
<accession>A0A9J6AM70</accession>